<proteinExistence type="predicted"/>
<accession>A0A6A6HYE5</accession>
<dbReference type="Proteomes" id="UP000800094">
    <property type="component" value="Unassembled WGS sequence"/>
</dbReference>
<evidence type="ECO:0000313" key="2">
    <source>
        <dbReference type="Proteomes" id="UP000800094"/>
    </source>
</evidence>
<dbReference type="EMBL" id="ML987205">
    <property type="protein sequence ID" value="KAF2243254.1"/>
    <property type="molecule type" value="Genomic_DNA"/>
</dbReference>
<dbReference type="GeneID" id="54572769"/>
<dbReference type="OrthoDB" id="3800663at2759"/>
<evidence type="ECO:0000313" key="1">
    <source>
        <dbReference type="EMBL" id="KAF2243254.1"/>
    </source>
</evidence>
<sequence>MPANPFVDIYSEPVFTNIPRSCDQHAAKVLEFPDTVQVPFIQAVPPMPAWSPESSVSSLARGPSVTPQSFYASIKWTNADLQYLLSVLCPNKMFFDDFIFEPPLEELQGASSPVQLHLYVCVPYQIPPEAYSASAPIGTGRPISKAFVASSKSCSSPSEARQSLAEALLADRDAFSFVAARFTLLSTLYSLPMASIAGIKRGMAAMAQTSASELSARLKQLRDAGVNHSWEFDAQLERLLLEEMFPLKQKSLLRGGMWQLQMWIGCVEVALWLSQERREFFAEVYGEAGAFLKTALQSMPGGSWNAEGSFA</sequence>
<keyword evidence="2" id="KW-1185">Reference proteome</keyword>
<name>A0A6A6HYE5_9PLEO</name>
<dbReference type="AlphaFoldDB" id="A0A6A6HYE5"/>
<protein>
    <submittedName>
        <fullName evidence="1">Uncharacterized protein</fullName>
    </submittedName>
</protein>
<gene>
    <name evidence="1" type="ORF">BU26DRAFT_114490</name>
</gene>
<dbReference type="RefSeq" id="XP_033678258.1">
    <property type="nucleotide sequence ID" value="XM_033819439.1"/>
</dbReference>
<reference evidence="1" key="1">
    <citation type="journal article" date="2020" name="Stud. Mycol.">
        <title>101 Dothideomycetes genomes: a test case for predicting lifestyles and emergence of pathogens.</title>
        <authorList>
            <person name="Haridas S."/>
            <person name="Albert R."/>
            <person name="Binder M."/>
            <person name="Bloem J."/>
            <person name="Labutti K."/>
            <person name="Salamov A."/>
            <person name="Andreopoulos B."/>
            <person name="Baker S."/>
            <person name="Barry K."/>
            <person name="Bills G."/>
            <person name="Bluhm B."/>
            <person name="Cannon C."/>
            <person name="Castanera R."/>
            <person name="Culley D."/>
            <person name="Daum C."/>
            <person name="Ezra D."/>
            <person name="Gonzalez J."/>
            <person name="Henrissat B."/>
            <person name="Kuo A."/>
            <person name="Liang C."/>
            <person name="Lipzen A."/>
            <person name="Lutzoni F."/>
            <person name="Magnuson J."/>
            <person name="Mondo S."/>
            <person name="Nolan M."/>
            <person name="Ohm R."/>
            <person name="Pangilinan J."/>
            <person name="Park H.-J."/>
            <person name="Ramirez L."/>
            <person name="Alfaro M."/>
            <person name="Sun H."/>
            <person name="Tritt A."/>
            <person name="Yoshinaga Y."/>
            <person name="Zwiers L.-H."/>
            <person name="Turgeon B."/>
            <person name="Goodwin S."/>
            <person name="Spatafora J."/>
            <person name="Crous P."/>
            <person name="Grigoriev I."/>
        </authorList>
    </citation>
    <scope>NUCLEOTIDE SEQUENCE</scope>
    <source>
        <strain evidence="1">CBS 122368</strain>
    </source>
</reference>
<organism evidence="1 2">
    <name type="scientific">Trematosphaeria pertusa</name>
    <dbReference type="NCBI Taxonomy" id="390896"/>
    <lineage>
        <taxon>Eukaryota</taxon>
        <taxon>Fungi</taxon>
        <taxon>Dikarya</taxon>
        <taxon>Ascomycota</taxon>
        <taxon>Pezizomycotina</taxon>
        <taxon>Dothideomycetes</taxon>
        <taxon>Pleosporomycetidae</taxon>
        <taxon>Pleosporales</taxon>
        <taxon>Massarineae</taxon>
        <taxon>Trematosphaeriaceae</taxon>
        <taxon>Trematosphaeria</taxon>
    </lineage>
</organism>